<dbReference type="VEuPathDB" id="FungiDB:VP01_1841g9"/>
<dbReference type="GO" id="GO:0017053">
    <property type="term" value="C:transcription repressor complex"/>
    <property type="evidence" value="ECO:0007669"/>
    <property type="project" value="TreeGrafter"/>
</dbReference>
<dbReference type="OrthoDB" id="418911at2759"/>
<evidence type="ECO:0000256" key="1">
    <source>
        <dbReference type="ARBA" id="ARBA00004123"/>
    </source>
</evidence>
<keyword evidence="2" id="KW-0539">Nucleus</keyword>
<keyword evidence="4" id="KW-1185">Reference proteome</keyword>
<dbReference type="GO" id="GO:0031490">
    <property type="term" value="F:chromatin DNA binding"/>
    <property type="evidence" value="ECO:0007669"/>
    <property type="project" value="TreeGrafter"/>
</dbReference>
<dbReference type="PANTHER" id="PTHR14017">
    <property type="entry name" value="LYSINE-SPECIFIC DEMETHYLASE"/>
    <property type="match status" value="1"/>
</dbReference>
<evidence type="ECO:0000313" key="4">
    <source>
        <dbReference type="Proteomes" id="UP000037035"/>
    </source>
</evidence>
<name>A0A0L6VDP2_9BASI</name>
<dbReference type="InterPro" id="IPR051630">
    <property type="entry name" value="Corepressor-Demethylase"/>
</dbReference>
<dbReference type="GO" id="GO:0000122">
    <property type="term" value="P:negative regulation of transcription by RNA polymerase II"/>
    <property type="evidence" value="ECO:0007669"/>
    <property type="project" value="TreeGrafter"/>
</dbReference>
<accession>A0A0L6VDP2</accession>
<protein>
    <submittedName>
        <fullName evidence="3">Uncharacterized protein</fullName>
    </submittedName>
</protein>
<gene>
    <name evidence="3" type="ORF">VP01_1841g9</name>
</gene>
<dbReference type="EMBL" id="LAVV01006661">
    <property type="protein sequence ID" value="KNZ58881.1"/>
    <property type="molecule type" value="Genomic_DNA"/>
</dbReference>
<sequence length="182" mass="20406">MDRPVTQSGIELGEIDIFFQIGYVHEKKGIFNQAKDAYKCVSLENTTHAKVPQQLGGLHIVAKGVTSNPQEAAHILTRSLSKSCNNLIPDAIDAYERTIYLDSNNVHIHRHQEIRLHANTGAQFGPPPSPRDMNHYFPNWPFPNTLSGSAAAGFGHLAYNRTHNTCRAFRLCQQHNPARHFN</sequence>
<reference evidence="3 4" key="1">
    <citation type="submission" date="2015-08" db="EMBL/GenBank/DDBJ databases">
        <title>Next Generation Sequencing and Analysis of the Genome of Puccinia sorghi L Schw, the Causal Agent of Maize Common Rust.</title>
        <authorList>
            <person name="Rochi L."/>
            <person name="Burguener G."/>
            <person name="Darino M."/>
            <person name="Turjanski A."/>
            <person name="Kreff E."/>
            <person name="Dieguez M.J."/>
            <person name="Sacco F."/>
        </authorList>
    </citation>
    <scope>NUCLEOTIDE SEQUENCE [LARGE SCALE GENOMIC DNA]</scope>
    <source>
        <strain evidence="3 4">RO10H11247</strain>
    </source>
</reference>
<dbReference type="GO" id="GO:0005634">
    <property type="term" value="C:nucleus"/>
    <property type="evidence" value="ECO:0007669"/>
    <property type="project" value="UniProtKB-SubCell"/>
</dbReference>
<evidence type="ECO:0000256" key="2">
    <source>
        <dbReference type="ARBA" id="ARBA00023242"/>
    </source>
</evidence>
<dbReference type="PANTHER" id="PTHR14017:SF1">
    <property type="entry name" value="LD02225P"/>
    <property type="match status" value="1"/>
</dbReference>
<dbReference type="STRING" id="27349.A0A0L6VDP2"/>
<comment type="caution">
    <text evidence="3">The sequence shown here is derived from an EMBL/GenBank/DDBJ whole genome shotgun (WGS) entry which is preliminary data.</text>
</comment>
<proteinExistence type="predicted"/>
<organism evidence="3 4">
    <name type="scientific">Puccinia sorghi</name>
    <dbReference type="NCBI Taxonomy" id="27349"/>
    <lineage>
        <taxon>Eukaryota</taxon>
        <taxon>Fungi</taxon>
        <taxon>Dikarya</taxon>
        <taxon>Basidiomycota</taxon>
        <taxon>Pucciniomycotina</taxon>
        <taxon>Pucciniomycetes</taxon>
        <taxon>Pucciniales</taxon>
        <taxon>Pucciniaceae</taxon>
        <taxon>Puccinia</taxon>
    </lineage>
</organism>
<evidence type="ECO:0000313" key="3">
    <source>
        <dbReference type="EMBL" id="KNZ58881.1"/>
    </source>
</evidence>
<dbReference type="GO" id="GO:0000978">
    <property type="term" value="F:RNA polymerase II cis-regulatory region sequence-specific DNA binding"/>
    <property type="evidence" value="ECO:0007669"/>
    <property type="project" value="TreeGrafter"/>
</dbReference>
<comment type="subcellular location">
    <subcellularLocation>
        <location evidence="1">Nucleus</location>
    </subcellularLocation>
</comment>
<dbReference type="Proteomes" id="UP000037035">
    <property type="component" value="Unassembled WGS sequence"/>
</dbReference>
<dbReference type="AlphaFoldDB" id="A0A0L6VDP2"/>